<dbReference type="GO" id="GO:0051015">
    <property type="term" value="F:actin filament binding"/>
    <property type="evidence" value="ECO:0007669"/>
    <property type="project" value="TreeGrafter"/>
</dbReference>
<sequence length="1859" mass="214374">MHCIGWLIQKGVVVTDLENGRLGGVEVGEGWAGLGTAGGSVFSITAAHEDPILRFHPSCLCFIPVAPKHHTFYVSVDTHLLVLPDIKLPEHLKQDAPFADQLKLYPIWQAFGKSKLFVSLFFAGVMATLSHSESRRSYSWWWDSHLPKNSKWLQENLADIDAKVKAMIKLIDEEADSFARRAEMYYKKRPELMKLVEEFYRAYRALAERYDHAMGELRHAHKTMAEAFPNQAQFMLSDDSSCVESHTPGVPSAIYSESESEHAEKADSDVQTLRKALAKIQSDKDAIFLQYQKSMEKLSEMERDLNRAQKDAGGLDERASKAEIETKVLKEALTQLKSEKDAGQVQYNQCLESIAKLETMLSLAQMGAKEFDERASKAEIEAKILRQELGQLEAQKDAGLLRYKQSLEKISALEAKTTLAEENSRMLNEQLGRAEAEIKALRKNLAELNEEKESLSVRYHQCLEKIFKMENEILRARENSEKLSRDIEEGAEKLKTAEDHCDMLERSNQSLRLEAENLLQKIAMKDQALLEKHGEIERLQTLMKEEHSHFLEIESTLQTLQKVHSKSQQEQGTLVMELKRGLQLLKDLELSKPGFKDEMQESVEENMILNELTFSSTRSLFRRQQMEISKLKEIKEKLEREFVVNAEENNALQQEAHQIKNDIQHLNNRYHAMLEQLQTLGLDPKCFAACVKHLQNENSNLKEVCKAERNEKEALREKSKDMDELLIENAFMEFSLSSLNDELDGLKATVKNFKESCHVLQEEKSTVVDEKAALLSQLQIVTESMQKLLEKNATLEKSLSDSKIELEGLKTKSSDLEEFCKLLNDEKCNLLNERSILVSQLENVEAKLSNLERMFTKLEEKYADSEKDKESTCNQVQELRASILVQKEKHANHKHLSEVRLTNLENIFHALQEELRLGKIEFEKEVDKAVNAQVEMFILQSCTEDLEEKNLALLSECEKHVEASKFFNKVISELETENFVQLMEEEFLLHEIRKLKMAIHQVCGALQIDPYSGQDEGTKQEEIPILHILDNIEGLKISCVKTQEEKQQLLRQHRSERERMESEKKIMEQEFENMRENNATLQKEKIELLEKNRQLRTEVANGEERVDASKFKLAALHSELMDLQRTNQVFQEENRRMLEEKNLLLRSVMDLKGAQSVAEDENSIILQEVLALSNLNLVYEILVTEKVIEQKALSEHLSSNLSRLNSDLNQELAVLRTKFEVKEAENVYLNASTEKIDKELQEIKKANCRLSHQVKDSENLLKKKDEELLEMVKRLKDSETLNEEFCRYIEELKMDQEESRLNRVNLDRKILDQSENCMNQKKEIEHLHKENRSLQSVMRSLLQEVEQHKAREQALSSELLDKTNESQLWEAEAAAFYLELQISSISEELLKSKVDELTGVCKRLDDESAGKGLVIEQMIERVSLLEKEIRGLKGQLSSYTPTITSLKEGFASLEHTYFLWTKTFFAVGNGGKKDVATETCLQENSYQSIRGNESILMPDAVEDLLNIQTRIRAVDKLMMEELERRVKQENLTANVEAEAVSEMTEHSNSDVATYPEIDNRKVVMKIKKDNSTRGHNAWRTKSQKRLIMIDIPLDHYKDDPDYNKYCKRELGRSNDHMLELCETDQHDVTEENKLDPASIEDVITWHESEKCQNYSSELEREKELGVDKLELWKTRKETSEDGKRRILEKLASDSQKLAILKMTLQDLKKKPETKKKSNKINEIEYETVKRHIEDVEEAVMQQIGIHDQLAKDFEQCTSSSSDTNTKQLEKQGVHMHRKKLSELARRGSEQIGRLQFEVQNIQYILLKLADMKNSKCKNRISRPTTGVLLKDFIRIGKKSSKRRRKGCACGCSKPSTNED</sequence>
<proteinExistence type="inferred from homology"/>
<dbReference type="PROSITE" id="PS51774">
    <property type="entry name" value="NAB"/>
    <property type="match status" value="1"/>
</dbReference>
<reference evidence="5" key="1">
    <citation type="submission" date="2023-10" db="EMBL/GenBank/DDBJ databases">
        <authorList>
            <person name="Domelevo Entfellner J.-B."/>
        </authorList>
    </citation>
    <scope>NUCLEOTIDE SEQUENCE</scope>
</reference>
<evidence type="ECO:0000256" key="3">
    <source>
        <dbReference type="SAM" id="Coils"/>
    </source>
</evidence>
<feature type="coiled-coil region" evidence="3">
    <location>
        <begin position="424"/>
        <end position="528"/>
    </location>
</feature>
<dbReference type="PANTHER" id="PTHR32258">
    <property type="entry name" value="PROTEIN NETWORKED 4A"/>
    <property type="match status" value="1"/>
</dbReference>
<comment type="similarity">
    <text evidence="2">Belongs to the NET family.</text>
</comment>
<feature type="coiled-coil region" evidence="3">
    <location>
        <begin position="1205"/>
        <end position="1249"/>
    </location>
</feature>
<evidence type="ECO:0000256" key="1">
    <source>
        <dbReference type="ARBA" id="ARBA00023054"/>
    </source>
</evidence>
<accession>A0AA86RVP3</accession>
<keyword evidence="6" id="KW-1185">Reference proteome</keyword>
<dbReference type="SUPFAM" id="SSF57997">
    <property type="entry name" value="Tropomyosin"/>
    <property type="match status" value="1"/>
</dbReference>
<feature type="coiled-coil region" evidence="3">
    <location>
        <begin position="368"/>
        <end position="395"/>
    </location>
</feature>
<evidence type="ECO:0000256" key="2">
    <source>
        <dbReference type="ARBA" id="ARBA00038006"/>
    </source>
</evidence>
<feature type="domain" description="NAB" evidence="4">
    <location>
        <begin position="138"/>
        <end position="217"/>
    </location>
</feature>
<evidence type="ECO:0000259" key="4">
    <source>
        <dbReference type="PROSITE" id="PS51774"/>
    </source>
</evidence>
<evidence type="ECO:0000313" key="6">
    <source>
        <dbReference type="Proteomes" id="UP001189624"/>
    </source>
</evidence>
<dbReference type="GO" id="GO:0005886">
    <property type="term" value="C:plasma membrane"/>
    <property type="evidence" value="ECO:0007669"/>
    <property type="project" value="TreeGrafter"/>
</dbReference>
<evidence type="ECO:0000313" key="5">
    <source>
        <dbReference type="EMBL" id="CAJ1925986.1"/>
    </source>
</evidence>
<dbReference type="Gramene" id="rna-AYBTSS11_LOCUS3940">
    <property type="protein sequence ID" value="CAJ1925986.1"/>
    <property type="gene ID" value="gene-AYBTSS11_LOCUS3940"/>
</dbReference>
<gene>
    <name evidence="5" type="ORF">AYBTSS11_LOCUS3940</name>
</gene>
<protein>
    <recommendedName>
        <fullName evidence="4">NAB domain-containing protein</fullName>
    </recommendedName>
</protein>
<keyword evidence="1 3" id="KW-0175">Coiled coil</keyword>
<feature type="coiled-coil region" evidence="3">
    <location>
        <begin position="263"/>
        <end position="339"/>
    </location>
</feature>
<dbReference type="InterPro" id="IPR011684">
    <property type="entry name" value="NAB"/>
</dbReference>
<feature type="coiled-coil region" evidence="3">
    <location>
        <begin position="1032"/>
        <end position="1140"/>
    </location>
</feature>
<name>A0AA86RVP3_9FABA</name>
<dbReference type="Pfam" id="PF07765">
    <property type="entry name" value="KIP1"/>
    <property type="match status" value="1"/>
</dbReference>
<dbReference type="PANTHER" id="PTHR32258:SF27">
    <property type="entry name" value="INTERACTING (KIP1-LIKE) FAMILY PROTEIN, PUTATIVE-RELATED"/>
    <property type="match status" value="1"/>
</dbReference>
<feature type="coiled-coil region" evidence="3">
    <location>
        <begin position="621"/>
        <end position="868"/>
    </location>
</feature>
<organism evidence="5 6">
    <name type="scientific">Sphenostylis stenocarpa</name>
    <dbReference type="NCBI Taxonomy" id="92480"/>
    <lineage>
        <taxon>Eukaryota</taxon>
        <taxon>Viridiplantae</taxon>
        <taxon>Streptophyta</taxon>
        <taxon>Embryophyta</taxon>
        <taxon>Tracheophyta</taxon>
        <taxon>Spermatophyta</taxon>
        <taxon>Magnoliopsida</taxon>
        <taxon>eudicotyledons</taxon>
        <taxon>Gunneridae</taxon>
        <taxon>Pentapetalae</taxon>
        <taxon>rosids</taxon>
        <taxon>fabids</taxon>
        <taxon>Fabales</taxon>
        <taxon>Fabaceae</taxon>
        <taxon>Papilionoideae</taxon>
        <taxon>50 kb inversion clade</taxon>
        <taxon>NPAAA clade</taxon>
        <taxon>indigoferoid/millettioid clade</taxon>
        <taxon>Phaseoleae</taxon>
        <taxon>Sphenostylis</taxon>
    </lineage>
</organism>
<dbReference type="EMBL" id="OY731399">
    <property type="protein sequence ID" value="CAJ1925986.1"/>
    <property type="molecule type" value="Genomic_DNA"/>
</dbReference>
<feature type="coiled-coil region" evidence="3">
    <location>
        <begin position="1289"/>
        <end position="1358"/>
    </location>
</feature>
<dbReference type="Proteomes" id="UP001189624">
    <property type="component" value="Chromosome 2"/>
</dbReference>
<dbReference type="InterPro" id="IPR051861">
    <property type="entry name" value="NET_actin-binding_domain"/>
</dbReference>